<evidence type="ECO:0000256" key="1">
    <source>
        <dbReference type="ARBA" id="ARBA00012513"/>
    </source>
</evidence>
<dbReference type="PROSITE" id="PS50011">
    <property type="entry name" value="PROTEIN_KINASE_DOM"/>
    <property type="match status" value="1"/>
</dbReference>
<dbReference type="SUPFAM" id="SSF51126">
    <property type="entry name" value="Pectin lyase-like"/>
    <property type="match status" value="1"/>
</dbReference>
<evidence type="ECO:0000259" key="9">
    <source>
        <dbReference type="PROSITE" id="PS50011"/>
    </source>
</evidence>
<dbReference type="PANTHER" id="PTHR24363">
    <property type="entry name" value="SERINE/THREONINE PROTEIN KINASE"/>
    <property type="match status" value="1"/>
</dbReference>
<accession>A0ABT7C2B2</accession>
<dbReference type="SMART" id="SM00220">
    <property type="entry name" value="S_TKc"/>
    <property type="match status" value="1"/>
</dbReference>
<dbReference type="NCBIfam" id="NF045510">
    <property type="entry name" value="4Cys_prefix_kin"/>
    <property type="match status" value="1"/>
</dbReference>
<evidence type="ECO:0000256" key="4">
    <source>
        <dbReference type="ARBA" id="ARBA00022741"/>
    </source>
</evidence>
<dbReference type="InterPro" id="IPR039448">
    <property type="entry name" value="Beta_helix"/>
</dbReference>
<comment type="caution">
    <text evidence="10">The sequence shown here is derived from an EMBL/GenBank/DDBJ whole genome shotgun (WGS) entry which is preliminary data.</text>
</comment>
<sequence>MSYCLNPECSQPQNPPQSQFCLNCGAALKPLKDRYQVLKLLSNSGGFARTYLALDRDRQDAKCAIKHLNLPPEIAGNTRLSKKAIALFKREAKQLLDLESHPQIPSLWDFFQEGDRRYLVQEFIPGQNLAQCLKRKGAFSEEQIRTLLQGILPVLQFIHNHQIIHRDIKPANLMSRKGLETSPEGFILIDFGISKQLAQTTRVQTGTVGIGTQGYAPLEQMLTGKTYPASDLYSLGVTCLSLLTGVEPDGLYDAGQGKWLWKEHVNQGKPISENLGGILDKLTQVAIGDRYQSATEVLEDLKASPYRVPPSAPLPETPEDNFTTEIPPIIVAKLGPADYRTLGEAIKQALPDTKIIVRPGFYAESLYFNKSLEIIGEGNKEDIIIESQLAPCARMAGVTFEPSSDELGMEIGDRVLVRSVTFRYRNWTNIQRSDRFGRFLGQQLHSPYAIVTTGGLLVLEDCLIDAEGLAGLWIQGRSAEATIRRCTITSGPRYGVWTTEQGRCRLEFCEISGQTVGVTIDRAGRANLHHCQISQMSGDGVAVSRQGEGSAFNCDIYQNGDRGIAIDKGSNLTINQCRIYGNGKQGIYIASNGAGPVQECDLRGNQGGPWYIAPRCAVARRGNIEA</sequence>
<dbReference type="SMART" id="SM00710">
    <property type="entry name" value="PbH1"/>
    <property type="match status" value="6"/>
</dbReference>
<evidence type="ECO:0000256" key="3">
    <source>
        <dbReference type="ARBA" id="ARBA00022679"/>
    </source>
</evidence>
<feature type="domain" description="Protein kinase" evidence="9">
    <location>
        <begin position="36"/>
        <end position="307"/>
    </location>
</feature>
<dbReference type="PANTHER" id="PTHR24363:SF0">
    <property type="entry name" value="SERINE_THREONINE KINASE LIKE DOMAIN CONTAINING 1"/>
    <property type="match status" value="1"/>
</dbReference>
<dbReference type="CDD" id="cd14014">
    <property type="entry name" value="STKc_PknB_like"/>
    <property type="match status" value="1"/>
</dbReference>
<dbReference type="Gene3D" id="3.30.200.20">
    <property type="entry name" value="Phosphorylase Kinase, domain 1"/>
    <property type="match status" value="1"/>
</dbReference>
<protein>
    <recommendedName>
        <fullName evidence="1">non-specific serine/threonine protein kinase</fullName>
        <ecNumber evidence="1">2.7.11.1</ecNumber>
    </recommendedName>
</protein>
<dbReference type="Pfam" id="PF00069">
    <property type="entry name" value="Pkinase"/>
    <property type="match status" value="1"/>
</dbReference>
<name>A0ABT7C2B2_9CYAN</name>
<evidence type="ECO:0000256" key="6">
    <source>
        <dbReference type="ARBA" id="ARBA00022840"/>
    </source>
</evidence>
<dbReference type="EMBL" id="JAQOSQ010000041">
    <property type="protein sequence ID" value="MDJ1185598.1"/>
    <property type="molecule type" value="Genomic_DNA"/>
</dbReference>
<evidence type="ECO:0000256" key="7">
    <source>
        <dbReference type="ARBA" id="ARBA00047899"/>
    </source>
</evidence>
<comment type="catalytic activity">
    <reaction evidence="8">
        <text>L-seryl-[protein] + ATP = O-phospho-L-seryl-[protein] + ADP + H(+)</text>
        <dbReference type="Rhea" id="RHEA:17989"/>
        <dbReference type="Rhea" id="RHEA-COMP:9863"/>
        <dbReference type="Rhea" id="RHEA-COMP:11604"/>
        <dbReference type="ChEBI" id="CHEBI:15378"/>
        <dbReference type="ChEBI" id="CHEBI:29999"/>
        <dbReference type="ChEBI" id="CHEBI:30616"/>
        <dbReference type="ChEBI" id="CHEBI:83421"/>
        <dbReference type="ChEBI" id="CHEBI:456216"/>
        <dbReference type="EC" id="2.7.11.1"/>
    </reaction>
</comment>
<dbReference type="InterPro" id="IPR012334">
    <property type="entry name" value="Pectin_lyas_fold"/>
</dbReference>
<gene>
    <name evidence="10" type="ORF">PMH09_20650</name>
</gene>
<proteinExistence type="predicted"/>
<keyword evidence="4" id="KW-0547">Nucleotide-binding</keyword>
<evidence type="ECO:0000313" key="11">
    <source>
        <dbReference type="Proteomes" id="UP001232992"/>
    </source>
</evidence>
<dbReference type="InterPro" id="IPR011050">
    <property type="entry name" value="Pectin_lyase_fold/virulence"/>
</dbReference>
<dbReference type="Gene3D" id="1.10.510.10">
    <property type="entry name" value="Transferase(Phosphotransferase) domain 1"/>
    <property type="match status" value="1"/>
</dbReference>
<keyword evidence="6" id="KW-0067">ATP-binding</keyword>
<dbReference type="SUPFAM" id="SSF56112">
    <property type="entry name" value="Protein kinase-like (PK-like)"/>
    <property type="match status" value="1"/>
</dbReference>
<dbReference type="InterPro" id="IPR011009">
    <property type="entry name" value="Kinase-like_dom_sf"/>
</dbReference>
<evidence type="ECO:0000313" key="10">
    <source>
        <dbReference type="EMBL" id="MDJ1185598.1"/>
    </source>
</evidence>
<organism evidence="10 11">
    <name type="scientific">Roseofilum casamattae BLCC-M143</name>
    <dbReference type="NCBI Taxonomy" id="3022442"/>
    <lineage>
        <taxon>Bacteria</taxon>
        <taxon>Bacillati</taxon>
        <taxon>Cyanobacteriota</taxon>
        <taxon>Cyanophyceae</taxon>
        <taxon>Desertifilales</taxon>
        <taxon>Desertifilaceae</taxon>
        <taxon>Roseofilum</taxon>
        <taxon>Roseofilum casamattae</taxon>
    </lineage>
</organism>
<dbReference type="Proteomes" id="UP001232992">
    <property type="component" value="Unassembled WGS sequence"/>
</dbReference>
<keyword evidence="5" id="KW-0418">Kinase</keyword>
<comment type="catalytic activity">
    <reaction evidence="7">
        <text>L-threonyl-[protein] + ATP = O-phospho-L-threonyl-[protein] + ADP + H(+)</text>
        <dbReference type="Rhea" id="RHEA:46608"/>
        <dbReference type="Rhea" id="RHEA-COMP:11060"/>
        <dbReference type="Rhea" id="RHEA-COMP:11605"/>
        <dbReference type="ChEBI" id="CHEBI:15378"/>
        <dbReference type="ChEBI" id="CHEBI:30013"/>
        <dbReference type="ChEBI" id="CHEBI:30616"/>
        <dbReference type="ChEBI" id="CHEBI:61977"/>
        <dbReference type="ChEBI" id="CHEBI:456216"/>
        <dbReference type="EC" id="2.7.11.1"/>
    </reaction>
</comment>
<reference evidence="10 11" key="1">
    <citation type="submission" date="2023-01" db="EMBL/GenBank/DDBJ databases">
        <title>Novel diversity within Roseofilum (Cyanobacteria; Desertifilaceae) from marine benthic mats with descriptions of four novel species.</title>
        <authorList>
            <person name="Wang Y."/>
            <person name="Berthold D.E."/>
            <person name="Hu J."/>
            <person name="Lefler F.W."/>
            <person name="Laughinghouse H.D. IV."/>
        </authorList>
    </citation>
    <scope>NUCLEOTIDE SEQUENCE [LARGE SCALE GENOMIC DNA]</scope>
    <source>
        <strain evidence="10 11">BLCC-M143</strain>
    </source>
</reference>
<keyword evidence="2" id="KW-0723">Serine/threonine-protein kinase</keyword>
<keyword evidence="11" id="KW-1185">Reference proteome</keyword>
<dbReference type="InterPro" id="IPR006626">
    <property type="entry name" value="PbH1"/>
</dbReference>
<evidence type="ECO:0000256" key="5">
    <source>
        <dbReference type="ARBA" id="ARBA00022777"/>
    </source>
</evidence>
<evidence type="ECO:0000256" key="2">
    <source>
        <dbReference type="ARBA" id="ARBA00022527"/>
    </source>
</evidence>
<keyword evidence="3" id="KW-0808">Transferase</keyword>
<dbReference type="EC" id="2.7.11.1" evidence="1"/>
<dbReference type="InterPro" id="IPR000719">
    <property type="entry name" value="Prot_kinase_dom"/>
</dbReference>
<dbReference type="Gene3D" id="2.160.20.10">
    <property type="entry name" value="Single-stranded right-handed beta-helix, Pectin lyase-like"/>
    <property type="match status" value="1"/>
</dbReference>
<evidence type="ECO:0000256" key="8">
    <source>
        <dbReference type="ARBA" id="ARBA00048679"/>
    </source>
</evidence>
<dbReference type="Pfam" id="PF13229">
    <property type="entry name" value="Beta_helix"/>
    <property type="match status" value="1"/>
</dbReference>
<dbReference type="RefSeq" id="WP_283760238.1">
    <property type="nucleotide sequence ID" value="NZ_JAQOSQ010000041.1"/>
</dbReference>